<evidence type="ECO:0008006" key="4">
    <source>
        <dbReference type="Google" id="ProtNLM"/>
    </source>
</evidence>
<protein>
    <recommendedName>
        <fullName evidence="4">Macrocin O-methyltransferase</fullName>
    </recommendedName>
</protein>
<dbReference type="Pfam" id="PF05711">
    <property type="entry name" value="TylF"/>
    <property type="match status" value="1"/>
</dbReference>
<dbReference type="OrthoDB" id="202531at2759"/>
<dbReference type="Gene3D" id="3.40.50.150">
    <property type="entry name" value="Vaccinia Virus protein VP39"/>
    <property type="match status" value="1"/>
</dbReference>
<dbReference type="InterPro" id="IPR008884">
    <property type="entry name" value="TylF_MeTrfase"/>
</dbReference>
<reference evidence="3" key="1">
    <citation type="journal article" date="2023" name="Commun. Biol.">
        <title>Genome analysis of Parmales, the sister group of diatoms, reveals the evolutionary specialization of diatoms from phago-mixotrophs to photoautotrophs.</title>
        <authorList>
            <person name="Ban H."/>
            <person name="Sato S."/>
            <person name="Yoshikawa S."/>
            <person name="Yamada K."/>
            <person name="Nakamura Y."/>
            <person name="Ichinomiya M."/>
            <person name="Sato N."/>
            <person name="Blanc-Mathieu R."/>
            <person name="Endo H."/>
            <person name="Kuwata A."/>
            <person name="Ogata H."/>
        </authorList>
    </citation>
    <scope>NUCLEOTIDE SEQUENCE [LARGE SCALE GENOMIC DNA]</scope>
</reference>
<proteinExistence type="predicted"/>
<dbReference type="PANTHER" id="PTHR40036">
    <property type="entry name" value="MACROCIN O-METHYLTRANSFERASE"/>
    <property type="match status" value="1"/>
</dbReference>
<feature type="chain" id="PRO_5040793825" description="Macrocin O-methyltransferase" evidence="1">
    <location>
        <begin position="21"/>
        <end position="315"/>
    </location>
</feature>
<evidence type="ECO:0000313" key="2">
    <source>
        <dbReference type="EMBL" id="GMI20287.1"/>
    </source>
</evidence>
<sequence length="315" mass="35639">MKTNFVDIFVLYCTLCQILTSSLKIPISIRVEIDGDNNVAEYRTNHNDAEADAIKFCEAHGLGDDVVAMLVNEAEQTLSTRNNFGLETLVMKDTRYPEGYDSPHISEQVCTDSKHSQGRCMLLDQMARYITLGGVPGDYVETGVHVGNSAAAIAFRLSQYSGKLKKMYLYDSWEGMPEAEIEKDGKLAVELGENKWGKEADAEAVRVRIRALGQDPIIHKGWFNSTFSRHPQPSQVALLYIDCDWYDSVMVSLNTFYDRVPVGGVIALDDFGYWEGARRALGEFIKQRDLEMPLLERYGPSIVWWIKGKEHTDYR</sequence>
<dbReference type="Proteomes" id="UP001165065">
    <property type="component" value="Unassembled WGS sequence"/>
</dbReference>
<feature type="signal peptide" evidence="1">
    <location>
        <begin position="1"/>
        <end position="20"/>
    </location>
</feature>
<dbReference type="EMBL" id="BRYA01000507">
    <property type="protein sequence ID" value="GMI20287.1"/>
    <property type="molecule type" value="Genomic_DNA"/>
</dbReference>
<evidence type="ECO:0000313" key="3">
    <source>
        <dbReference type="Proteomes" id="UP001165065"/>
    </source>
</evidence>
<evidence type="ECO:0000256" key="1">
    <source>
        <dbReference type="SAM" id="SignalP"/>
    </source>
</evidence>
<keyword evidence="1" id="KW-0732">Signal</keyword>
<accession>A0A9W7FWE8</accession>
<gene>
    <name evidence="2" type="ORF">TrCOL_g12274</name>
</gene>
<keyword evidence="3" id="KW-1185">Reference proteome</keyword>
<organism evidence="2 3">
    <name type="scientific">Triparma columacea</name>
    <dbReference type="NCBI Taxonomy" id="722753"/>
    <lineage>
        <taxon>Eukaryota</taxon>
        <taxon>Sar</taxon>
        <taxon>Stramenopiles</taxon>
        <taxon>Ochrophyta</taxon>
        <taxon>Bolidophyceae</taxon>
        <taxon>Parmales</taxon>
        <taxon>Triparmaceae</taxon>
        <taxon>Triparma</taxon>
    </lineage>
</organism>
<dbReference type="InterPro" id="IPR029063">
    <property type="entry name" value="SAM-dependent_MTases_sf"/>
</dbReference>
<comment type="caution">
    <text evidence="2">The sequence shown here is derived from an EMBL/GenBank/DDBJ whole genome shotgun (WGS) entry which is preliminary data.</text>
</comment>
<dbReference type="AlphaFoldDB" id="A0A9W7FWE8"/>
<name>A0A9W7FWE8_9STRA</name>
<dbReference type="PANTHER" id="PTHR40036:SF1">
    <property type="entry name" value="MACROCIN O-METHYLTRANSFERASE"/>
    <property type="match status" value="1"/>
</dbReference>